<dbReference type="InterPro" id="IPR016181">
    <property type="entry name" value="Acyl_CoA_acyltransferase"/>
</dbReference>
<protein>
    <submittedName>
        <fullName evidence="2">GNAT family N-acetyltransferase</fullName>
    </submittedName>
</protein>
<evidence type="ECO:0000259" key="1">
    <source>
        <dbReference type="PROSITE" id="PS51186"/>
    </source>
</evidence>
<proteinExistence type="predicted"/>
<keyword evidence="3" id="KW-1185">Reference proteome</keyword>
<name>A0A940RVL3_9ACTN</name>
<dbReference type="GO" id="GO:0008999">
    <property type="term" value="F:protein-N-terminal-alanine acetyltransferase activity"/>
    <property type="evidence" value="ECO:0007669"/>
    <property type="project" value="TreeGrafter"/>
</dbReference>
<dbReference type="RefSeq" id="WP_209337980.1">
    <property type="nucleotide sequence ID" value="NZ_JAGIQL010000003.1"/>
</dbReference>
<dbReference type="AlphaFoldDB" id="A0A940RVL3"/>
<gene>
    <name evidence="2" type="ORF">JFN87_01630</name>
</gene>
<dbReference type="SUPFAM" id="SSF55729">
    <property type="entry name" value="Acyl-CoA N-acyltransferases (Nat)"/>
    <property type="match status" value="1"/>
</dbReference>
<dbReference type="GO" id="GO:1990189">
    <property type="term" value="F:protein N-terminal-serine acetyltransferase activity"/>
    <property type="evidence" value="ECO:0007669"/>
    <property type="project" value="TreeGrafter"/>
</dbReference>
<sequence length="170" mass="17868">MAATGGAAGDDVTTRRLVLHPLSTDEAERVVSCAPGPGDRWAPGYPDAFDVKGVSSYLATCSISGDPAPFGTYEIRRRSDGCAIGGLGFDGPPDARDTVTVGYSLIASQHGNGYAREALRGLLDRLRALGVRGVNGDADHANVASQRVMASAGMRLVAQDERVKYYAIRL</sequence>
<dbReference type="GO" id="GO:0005737">
    <property type="term" value="C:cytoplasm"/>
    <property type="evidence" value="ECO:0007669"/>
    <property type="project" value="TreeGrafter"/>
</dbReference>
<reference evidence="2" key="1">
    <citation type="submission" date="2021-03" db="EMBL/GenBank/DDBJ databases">
        <title>Whole genome sequence of Streptomyces bomunensis MMS17-BM035.</title>
        <authorList>
            <person name="Lee J.H."/>
        </authorList>
    </citation>
    <scope>NUCLEOTIDE SEQUENCE</scope>
    <source>
        <strain evidence="2">MMS17-BM035</strain>
    </source>
</reference>
<organism evidence="2 3">
    <name type="scientific">Streptomyces montanisoli</name>
    <dbReference type="NCBI Taxonomy" id="2798581"/>
    <lineage>
        <taxon>Bacteria</taxon>
        <taxon>Bacillati</taxon>
        <taxon>Actinomycetota</taxon>
        <taxon>Actinomycetes</taxon>
        <taxon>Kitasatosporales</taxon>
        <taxon>Streptomycetaceae</taxon>
        <taxon>Streptomyces</taxon>
    </lineage>
</organism>
<dbReference type="Proteomes" id="UP000670475">
    <property type="component" value="Unassembled WGS sequence"/>
</dbReference>
<evidence type="ECO:0000313" key="2">
    <source>
        <dbReference type="EMBL" id="MBP0456203.1"/>
    </source>
</evidence>
<dbReference type="InterPro" id="IPR000182">
    <property type="entry name" value="GNAT_dom"/>
</dbReference>
<dbReference type="EMBL" id="JAGIQL010000003">
    <property type="protein sequence ID" value="MBP0456203.1"/>
    <property type="molecule type" value="Genomic_DNA"/>
</dbReference>
<dbReference type="PANTHER" id="PTHR43441">
    <property type="entry name" value="RIBOSOMAL-PROTEIN-SERINE ACETYLTRANSFERASE"/>
    <property type="match status" value="1"/>
</dbReference>
<accession>A0A940RVL3</accession>
<evidence type="ECO:0000313" key="3">
    <source>
        <dbReference type="Proteomes" id="UP000670475"/>
    </source>
</evidence>
<dbReference type="PROSITE" id="PS51186">
    <property type="entry name" value="GNAT"/>
    <property type="match status" value="1"/>
</dbReference>
<feature type="domain" description="N-acetyltransferase" evidence="1">
    <location>
        <begin position="28"/>
        <end position="170"/>
    </location>
</feature>
<dbReference type="Gene3D" id="3.40.630.30">
    <property type="match status" value="1"/>
</dbReference>
<dbReference type="Pfam" id="PF13302">
    <property type="entry name" value="Acetyltransf_3"/>
    <property type="match status" value="1"/>
</dbReference>
<comment type="caution">
    <text evidence="2">The sequence shown here is derived from an EMBL/GenBank/DDBJ whole genome shotgun (WGS) entry which is preliminary data.</text>
</comment>
<dbReference type="InterPro" id="IPR051908">
    <property type="entry name" value="Ribosomal_N-acetyltransferase"/>
</dbReference>
<dbReference type="PANTHER" id="PTHR43441:SF6">
    <property type="entry name" value="N-ACETYLTRANSFERASE DOMAIN-CONTAINING PROTEIN"/>
    <property type="match status" value="1"/>
</dbReference>